<dbReference type="HOGENOM" id="CLU_2085115_0_0_1"/>
<name>A0A0C2XUC8_HEBCY</name>
<dbReference type="EMBL" id="KN831780">
    <property type="protein sequence ID" value="KIM41253.1"/>
    <property type="molecule type" value="Genomic_DNA"/>
</dbReference>
<dbReference type="Proteomes" id="UP000053424">
    <property type="component" value="Unassembled WGS sequence"/>
</dbReference>
<accession>A0A0C2XUC8</accession>
<reference evidence="1 2" key="1">
    <citation type="submission" date="2014-04" db="EMBL/GenBank/DDBJ databases">
        <authorList>
            <consortium name="DOE Joint Genome Institute"/>
            <person name="Kuo A."/>
            <person name="Gay G."/>
            <person name="Dore J."/>
            <person name="Kohler A."/>
            <person name="Nagy L.G."/>
            <person name="Floudas D."/>
            <person name="Copeland A."/>
            <person name="Barry K.W."/>
            <person name="Cichocki N."/>
            <person name="Veneault-Fourrey C."/>
            <person name="LaButti K."/>
            <person name="Lindquist E.A."/>
            <person name="Lipzen A."/>
            <person name="Lundell T."/>
            <person name="Morin E."/>
            <person name="Murat C."/>
            <person name="Sun H."/>
            <person name="Tunlid A."/>
            <person name="Henrissat B."/>
            <person name="Grigoriev I.V."/>
            <person name="Hibbett D.S."/>
            <person name="Martin F."/>
            <person name="Nordberg H.P."/>
            <person name="Cantor M.N."/>
            <person name="Hua S.X."/>
        </authorList>
    </citation>
    <scope>NUCLEOTIDE SEQUENCE [LARGE SCALE GENOMIC DNA]</scope>
    <source>
        <strain evidence="2">h7</strain>
    </source>
</reference>
<organism evidence="1 2">
    <name type="scientific">Hebeloma cylindrosporum</name>
    <dbReference type="NCBI Taxonomy" id="76867"/>
    <lineage>
        <taxon>Eukaryota</taxon>
        <taxon>Fungi</taxon>
        <taxon>Dikarya</taxon>
        <taxon>Basidiomycota</taxon>
        <taxon>Agaricomycotina</taxon>
        <taxon>Agaricomycetes</taxon>
        <taxon>Agaricomycetidae</taxon>
        <taxon>Agaricales</taxon>
        <taxon>Agaricineae</taxon>
        <taxon>Hymenogastraceae</taxon>
        <taxon>Hebeloma</taxon>
    </lineage>
</organism>
<evidence type="ECO:0000313" key="2">
    <source>
        <dbReference type="Proteomes" id="UP000053424"/>
    </source>
</evidence>
<reference evidence="2" key="2">
    <citation type="submission" date="2015-01" db="EMBL/GenBank/DDBJ databases">
        <title>Evolutionary Origins and Diversification of the Mycorrhizal Mutualists.</title>
        <authorList>
            <consortium name="DOE Joint Genome Institute"/>
            <consortium name="Mycorrhizal Genomics Consortium"/>
            <person name="Kohler A."/>
            <person name="Kuo A."/>
            <person name="Nagy L.G."/>
            <person name="Floudas D."/>
            <person name="Copeland A."/>
            <person name="Barry K.W."/>
            <person name="Cichocki N."/>
            <person name="Veneault-Fourrey C."/>
            <person name="LaButti K."/>
            <person name="Lindquist E.A."/>
            <person name="Lipzen A."/>
            <person name="Lundell T."/>
            <person name="Morin E."/>
            <person name="Murat C."/>
            <person name="Riley R."/>
            <person name="Ohm R."/>
            <person name="Sun H."/>
            <person name="Tunlid A."/>
            <person name="Henrissat B."/>
            <person name="Grigoriev I.V."/>
            <person name="Hibbett D.S."/>
            <person name="Martin F."/>
        </authorList>
    </citation>
    <scope>NUCLEOTIDE SEQUENCE [LARGE SCALE GENOMIC DNA]</scope>
    <source>
        <strain evidence="2">h7</strain>
    </source>
</reference>
<evidence type="ECO:0000313" key="1">
    <source>
        <dbReference type="EMBL" id="KIM41253.1"/>
    </source>
</evidence>
<dbReference type="AlphaFoldDB" id="A0A0C2XUC8"/>
<sequence>MGSTCLGLSISSSGTAVKYLTGGRQGSSERCLRMVAEKKEEASQPCLATETTFNICYVGGRWSNVGSFKFKPINVPRRGRMLLRLVSMKSPQMSQIHEFIIQWPSPIFPSVDTWKHR</sequence>
<gene>
    <name evidence="1" type="ORF">M413DRAFT_145123</name>
</gene>
<keyword evidence="2" id="KW-1185">Reference proteome</keyword>
<protein>
    <submittedName>
        <fullName evidence="1">Uncharacterized protein</fullName>
    </submittedName>
</protein>
<proteinExistence type="predicted"/>